<reference evidence="15" key="3">
    <citation type="submission" date="2015-06" db="UniProtKB">
        <authorList>
            <consortium name="EnsemblMetazoa"/>
        </authorList>
    </citation>
    <scope>IDENTIFICATION</scope>
</reference>
<dbReference type="SUPFAM" id="SSF56112">
    <property type="entry name" value="Protein kinase-like (PK-like)"/>
    <property type="match status" value="1"/>
</dbReference>
<dbReference type="InterPro" id="IPR017441">
    <property type="entry name" value="Protein_kinase_ATP_BS"/>
</dbReference>
<feature type="compositionally biased region" description="Basic and acidic residues" evidence="11">
    <location>
        <begin position="349"/>
        <end position="376"/>
    </location>
</feature>
<dbReference type="SMART" id="SM00220">
    <property type="entry name" value="S_TKc"/>
    <property type="match status" value="1"/>
</dbReference>
<dbReference type="EMBL" id="KB310559">
    <property type="protein sequence ID" value="ELT91299.1"/>
    <property type="molecule type" value="Genomic_DNA"/>
</dbReference>
<dbReference type="SMART" id="SM00537">
    <property type="entry name" value="DCX"/>
    <property type="match status" value="1"/>
</dbReference>
<evidence type="ECO:0000256" key="8">
    <source>
        <dbReference type="ARBA" id="ARBA00047899"/>
    </source>
</evidence>
<dbReference type="Proteomes" id="UP000014760">
    <property type="component" value="Unassembled WGS sequence"/>
</dbReference>
<evidence type="ECO:0000259" key="13">
    <source>
        <dbReference type="PROSITE" id="PS50309"/>
    </source>
</evidence>
<feature type="domain" description="Protein kinase" evidence="12">
    <location>
        <begin position="503"/>
        <end position="760"/>
    </location>
</feature>
<evidence type="ECO:0000256" key="1">
    <source>
        <dbReference type="ARBA" id="ARBA00005354"/>
    </source>
</evidence>
<evidence type="ECO:0000256" key="4">
    <source>
        <dbReference type="ARBA" id="ARBA00022679"/>
    </source>
</evidence>
<dbReference type="EMBL" id="AMQN01013863">
    <property type="status" value="NOT_ANNOTATED_CDS"/>
    <property type="molecule type" value="Genomic_DNA"/>
</dbReference>
<dbReference type="HOGENOM" id="CLU_000288_94_3_1"/>
<comment type="catalytic activity">
    <reaction evidence="9">
        <text>L-seryl-[protein] + ATP = O-phospho-L-seryl-[protein] + ADP + H(+)</text>
        <dbReference type="Rhea" id="RHEA:17989"/>
        <dbReference type="Rhea" id="RHEA-COMP:9863"/>
        <dbReference type="Rhea" id="RHEA-COMP:11604"/>
        <dbReference type="ChEBI" id="CHEBI:15378"/>
        <dbReference type="ChEBI" id="CHEBI:29999"/>
        <dbReference type="ChEBI" id="CHEBI:30616"/>
        <dbReference type="ChEBI" id="CHEBI:83421"/>
        <dbReference type="ChEBI" id="CHEBI:456216"/>
        <dbReference type="EC" id="2.7.11.1"/>
    </reaction>
</comment>
<reference evidence="16" key="1">
    <citation type="submission" date="2012-12" db="EMBL/GenBank/DDBJ databases">
        <authorList>
            <person name="Hellsten U."/>
            <person name="Grimwood J."/>
            <person name="Chapman J.A."/>
            <person name="Shapiro H."/>
            <person name="Aerts A."/>
            <person name="Otillar R.P."/>
            <person name="Terry A.Y."/>
            <person name="Boore J.L."/>
            <person name="Simakov O."/>
            <person name="Marletaz F."/>
            <person name="Cho S.-J."/>
            <person name="Edsinger-Gonzales E."/>
            <person name="Havlak P."/>
            <person name="Kuo D.-H."/>
            <person name="Larsson T."/>
            <person name="Lv J."/>
            <person name="Arendt D."/>
            <person name="Savage R."/>
            <person name="Osoegawa K."/>
            <person name="de Jong P."/>
            <person name="Lindberg D.R."/>
            <person name="Seaver E.C."/>
            <person name="Weisblat D.A."/>
            <person name="Putnam N.H."/>
            <person name="Grigoriev I.V."/>
            <person name="Rokhsar D.S."/>
        </authorList>
    </citation>
    <scope>NUCLEOTIDE SEQUENCE</scope>
    <source>
        <strain evidence="16">I ESC-2004</strain>
    </source>
</reference>
<evidence type="ECO:0000256" key="10">
    <source>
        <dbReference type="PROSITE-ProRule" id="PRU10141"/>
    </source>
</evidence>
<feature type="compositionally biased region" description="Basic and acidic residues" evidence="11">
    <location>
        <begin position="255"/>
        <end position="268"/>
    </location>
</feature>
<feature type="region of interest" description="Disordered" evidence="11">
    <location>
        <begin position="255"/>
        <end position="321"/>
    </location>
</feature>
<dbReference type="PANTHER" id="PTHR24347">
    <property type="entry name" value="SERINE/THREONINE-PROTEIN KINASE"/>
    <property type="match status" value="1"/>
</dbReference>
<name>R7TC90_CAPTE</name>
<protein>
    <recommendedName>
        <fullName evidence="2">non-specific serine/threonine protein kinase</fullName>
        <ecNumber evidence="2">2.7.11.1</ecNumber>
    </recommendedName>
</protein>
<dbReference type="Gene3D" id="1.10.510.10">
    <property type="entry name" value="Transferase(Phosphotransferase) domain 1"/>
    <property type="match status" value="1"/>
</dbReference>
<dbReference type="EnsemblMetazoa" id="CapteT217544">
    <property type="protein sequence ID" value="CapteP217544"/>
    <property type="gene ID" value="CapteG217544"/>
</dbReference>
<dbReference type="SUPFAM" id="SSF89837">
    <property type="entry name" value="Doublecortin (DC)"/>
    <property type="match status" value="1"/>
</dbReference>
<keyword evidence="7 10" id="KW-0067">ATP-binding</keyword>
<dbReference type="OrthoDB" id="1738954at2759"/>
<dbReference type="InterPro" id="IPR011009">
    <property type="entry name" value="Kinase-like_dom_sf"/>
</dbReference>
<evidence type="ECO:0000313" key="16">
    <source>
        <dbReference type="Proteomes" id="UP000014760"/>
    </source>
</evidence>
<dbReference type="Pfam" id="PF00069">
    <property type="entry name" value="Pkinase"/>
    <property type="match status" value="1"/>
</dbReference>
<dbReference type="InterPro" id="IPR008271">
    <property type="entry name" value="Ser/Thr_kinase_AS"/>
</dbReference>
<keyword evidence="4" id="KW-0808">Transferase</keyword>
<dbReference type="GO" id="GO:0005524">
    <property type="term" value="F:ATP binding"/>
    <property type="evidence" value="ECO:0007669"/>
    <property type="project" value="UniProtKB-UniRule"/>
</dbReference>
<dbReference type="InterPro" id="IPR000719">
    <property type="entry name" value="Prot_kinase_dom"/>
</dbReference>
<gene>
    <name evidence="14" type="ORF">CAPTEDRAFT_217544</name>
</gene>
<dbReference type="InterPro" id="IPR003533">
    <property type="entry name" value="Doublecortin_dom"/>
</dbReference>
<organism evidence="14">
    <name type="scientific">Capitella teleta</name>
    <name type="common">Polychaete worm</name>
    <dbReference type="NCBI Taxonomy" id="283909"/>
    <lineage>
        <taxon>Eukaryota</taxon>
        <taxon>Metazoa</taxon>
        <taxon>Spiralia</taxon>
        <taxon>Lophotrochozoa</taxon>
        <taxon>Annelida</taxon>
        <taxon>Polychaeta</taxon>
        <taxon>Sedentaria</taxon>
        <taxon>Scolecida</taxon>
        <taxon>Capitellidae</taxon>
        <taxon>Capitella</taxon>
    </lineage>
</organism>
<dbReference type="OMA" id="VRAQKKW"/>
<keyword evidence="3" id="KW-0723">Serine/threonine-protein kinase</keyword>
<keyword evidence="6" id="KW-0418">Kinase</keyword>
<dbReference type="PROSITE" id="PS00108">
    <property type="entry name" value="PROTEIN_KINASE_ST"/>
    <property type="match status" value="1"/>
</dbReference>
<dbReference type="STRING" id="283909.R7TC90"/>
<dbReference type="InterPro" id="IPR036572">
    <property type="entry name" value="Doublecortin_dom_sf"/>
</dbReference>
<dbReference type="CDD" id="cd16111">
    <property type="entry name" value="DCX_DCLK3"/>
    <property type="match status" value="1"/>
</dbReference>
<evidence type="ECO:0000256" key="11">
    <source>
        <dbReference type="SAM" id="MobiDB-lite"/>
    </source>
</evidence>
<dbReference type="GO" id="GO:0035556">
    <property type="term" value="P:intracellular signal transduction"/>
    <property type="evidence" value="ECO:0007669"/>
    <property type="project" value="InterPro"/>
</dbReference>
<feature type="domain" description="Doublecortin" evidence="13">
    <location>
        <begin position="147"/>
        <end position="226"/>
    </location>
</feature>
<feature type="region of interest" description="Disordered" evidence="11">
    <location>
        <begin position="1"/>
        <end position="22"/>
    </location>
</feature>
<feature type="compositionally biased region" description="Basic and acidic residues" evidence="11">
    <location>
        <begin position="383"/>
        <end position="407"/>
    </location>
</feature>
<feature type="region of interest" description="Disordered" evidence="11">
    <location>
        <begin position="340"/>
        <end position="483"/>
    </location>
</feature>
<evidence type="ECO:0000256" key="7">
    <source>
        <dbReference type="ARBA" id="ARBA00022840"/>
    </source>
</evidence>
<feature type="binding site" evidence="10">
    <location>
        <position position="532"/>
    </location>
    <ligand>
        <name>ATP</name>
        <dbReference type="ChEBI" id="CHEBI:30616"/>
    </ligand>
</feature>
<evidence type="ECO:0000256" key="5">
    <source>
        <dbReference type="ARBA" id="ARBA00022741"/>
    </source>
</evidence>
<dbReference type="PROSITE" id="PS50011">
    <property type="entry name" value="PROTEIN_KINASE_DOM"/>
    <property type="match status" value="1"/>
</dbReference>
<dbReference type="FunFam" id="3.30.200.20:FF:000042">
    <property type="entry name" value="Aurora kinase A"/>
    <property type="match status" value="1"/>
</dbReference>
<sequence>MQLSQEASRSSWQPKAAGTTTDGLFVAGHDEATDAGVYYRVPYLDMIVKTKGKDGRHRGCELCRKRIHSKNSKPHLHDVTNDTGLATSQFGSNATSHGRGIYAGFHPNKPLRQTYPRPGQNSFNLRGAGTSSYWRQANQENIPMKPKVITVVRNSGKPRTSVKILLNRRSVQSYEQLMKDITEAFGPKWKNNKMRKLFTVRGREVKGISDFFREDDVFIGIGNEQLSSGHVAEILEELYPDSLYAKNLLRDWTKKKNKKKVSDAEQTKIDSGLGSDDTQHREDEETPKRTTKQDEDLASRLERERARAAESERERARRRMQKRLEAERRALDEERRKRGLLPLKAIGDPFKKMQEERDKEKVEEEKRKEAADQEQSKRKKEEKKREVEKQFKKEEQPKVIVVVKDEVLPDSGRTSKAKKTDDAERASKMNKVTEKKVNKAHDQIAAKKISKTPVVKDNKQTEKDEGKEDDKEEKKKKAKNKAIVKKTKLERQVSSVQHVMDRYDVSKTLGDGNFAIVKQCQLKETKADYAMKIIDKAKLKGKEQMIENEIEIMKKCNQANIVRLIEEFETKDDIYLIMELVKGGDLFDAITQSVKFPEVKSSSMVRDLANALHYLHSREIVHRDLKPENLMVCHNKDGSMSLKLADFGLAMEVKQDIFTVCGTPTYVAPEILSETGYGLEVDMWALGVISYILLCGFPPFRSPDRNQTELFEFIKAGEYEFLSPYWDKISRSAKDLISRLLVVDRKKRFTAIDTLSHAWIITNGGSLPAPSNLEQHQLTLRRELKDEAKVNLQNYKQGRMS</sequence>
<dbReference type="Gene3D" id="3.10.20.230">
    <property type="entry name" value="Doublecortin domain"/>
    <property type="match status" value="1"/>
</dbReference>
<dbReference type="Pfam" id="PF03607">
    <property type="entry name" value="DCX"/>
    <property type="match status" value="1"/>
</dbReference>
<dbReference type="PROSITE" id="PS00107">
    <property type="entry name" value="PROTEIN_KINASE_ATP"/>
    <property type="match status" value="1"/>
</dbReference>
<dbReference type="CDD" id="cd14095">
    <property type="entry name" value="STKc_DCKL"/>
    <property type="match status" value="1"/>
</dbReference>
<evidence type="ECO:0000256" key="6">
    <source>
        <dbReference type="ARBA" id="ARBA00022777"/>
    </source>
</evidence>
<comment type="similarity">
    <text evidence="1">Belongs to the protein kinase superfamily. CAMK Ser/Thr protein kinase family. CaMK subfamily.</text>
</comment>
<dbReference type="EC" id="2.7.11.1" evidence="2"/>
<proteinExistence type="inferred from homology"/>
<evidence type="ECO:0000256" key="2">
    <source>
        <dbReference type="ARBA" id="ARBA00012513"/>
    </source>
</evidence>
<reference evidence="14 16" key="2">
    <citation type="journal article" date="2013" name="Nature">
        <title>Insights into bilaterian evolution from three spiralian genomes.</title>
        <authorList>
            <person name="Simakov O."/>
            <person name="Marletaz F."/>
            <person name="Cho S.J."/>
            <person name="Edsinger-Gonzales E."/>
            <person name="Havlak P."/>
            <person name="Hellsten U."/>
            <person name="Kuo D.H."/>
            <person name="Larsson T."/>
            <person name="Lv J."/>
            <person name="Arendt D."/>
            <person name="Savage R."/>
            <person name="Osoegawa K."/>
            <person name="de Jong P."/>
            <person name="Grimwood J."/>
            <person name="Chapman J.A."/>
            <person name="Shapiro H."/>
            <person name="Aerts A."/>
            <person name="Otillar R.P."/>
            <person name="Terry A.Y."/>
            <person name="Boore J.L."/>
            <person name="Grigoriev I.V."/>
            <person name="Lindberg D.R."/>
            <person name="Seaver E.C."/>
            <person name="Weisblat D.A."/>
            <person name="Putnam N.H."/>
            <person name="Rokhsar D.S."/>
        </authorList>
    </citation>
    <scope>NUCLEOTIDE SEQUENCE</scope>
    <source>
        <strain evidence="14 16">I ESC-2004</strain>
    </source>
</reference>
<evidence type="ECO:0000259" key="12">
    <source>
        <dbReference type="PROSITE" id="PS50011"/>
    </source>
</evidence>
<evidence type="ECO:0000313" key="15">
    <source>
        <dbReference type="EnsemblMetazoa" id="CapteP217544"/>
    </source>
</evidence>
<dbReference type="AlphaFoldDB" id="R7TC90"/>
<feature type="compositionally biased region" description="Basic and acidic residues" evidence="11">
    <location>
        <begin position="418"/>
        <end position="445"/>
    </location>
</feature>
<keyword evidence="16" id="KW-1185">Reference proteome</keyword>
<evidence type="ECO:0000313" key="14">
    <source>
        <dbReference type="EMBL" id="ELT91299.1"/>
    </source>
</evidence>
<feature type="compositionally biased region" description="Basic and acidic residues" evidence="11">
    <location>
        <begin position="277"/>
        <end position="315"/>
    </location>
</feature>
<comment type="catalytic activity">
    <reaction evidence="8">
        <text>L-threonyl-[protein] + ATP = O-phospho-L-threonyl-[protein] + ADP + H(+)</text>
        <dbReference type="Rhea" id="RHEA:46608"/>
        <dbReference type="Rhea" id="RHEA-COMP:11060"/>
        <dbReference type="Rhea" id="RHEA-COMP:11605"/>
        <dbReference type="ChEBI" id="CHEBI:15378"/>
        <dbReference type="ChEBI" id="CHEBI:30013"/>
        <dbReference type="ChEBI" id="CHEBI:30616"/>
        <dbReference type="ChEBI" id="CHEBI:61977"/>
        <dbReference type="ChEBI" id="CHEBI:456216"/>
        <dbReference type="EC" id="2.7.11.1"/>
    </reaction>
</comment>
<evidence type="ECO:0000256" key="3">
    <source>
        <dbReference type="ARBA" id="ARBA00022527"/>
    </source>
</evidence>
<dbReference type="PROSITE" id="PS50309">
    <property type="entry name" value="DC"/>
    <property type="match status" value="1"/>
</dbReference>
<evidence type="ECO:0000256" key="9">
    <source>
        <dbReference type="ARBA" id="ARBA00048679"/>
    </source>
</evidence>
<keyword evidence="5 10" id="KW-0547">Nucleotide-binding</keyword>
<dbReference type="FunFam" id="1.10.510.10:FF:000066">
    <property type="entry name" value="Serine/threonine-protein kinase DCLK1 isoform 2"/>
    <property type="match status" value="1"/>
</dbReference>
<dbReference type="Gene3D" id="3.30.200.20">
    <property type="entry name" value="Phosphorylase Kinase, domain 1"/>
    <property type="match status" value="1"/>
</dbReference>
<feature type="compositionally biased region" description="Basic and acidic residues" evidence="11">
    <location>
        <begin position="454"/>
        <end position="475"/>
    </location>
</feature>
<dbReference type="GO" id="GO:0004674">
    <property type="term" value="F:protein serine/threonine kinase activity"/>
    <property type="evidence" value="ECO:0007669"/>
    <property type="project" value="UniProtKB-KW"/>
</dbReference>
<accession>R7TC90</accession>